<dbReference type="InterPro" id="IPR007831">
    <property type="entry name" value="T2SS_GspE_N"/>
</dbReference>
<dbReference type="Pfam" id="PF05157">
    <property type="entry name" value="MshEN"/>
    <property type="match status" value="1"/>
</dbReference>
<evidence type="ECO:0000313" key="3">
    <source>
        <dbReference type="EMBL" id="GAG93783.1"/>
    </source>
</evidence>
<dbReference type="EMBL" id="BART01027497">
    <property type="protein sequence ID" value="GAG93783.1"/>
    <property type="molecule type" value="Genomic_DNA"/>
</dbReference>
<dbReference type="Gene3D" id="3.30.300.160">
    <property type="entry name" value="Type II secretion system, protein E, N-terminal domain"/>
    <property type="match status" value="1"/>
</dbReference>
<dbReference type="InterPro" id="IPR037257">
    <property type="entry name" value="T2SS_E_N_sf"/>
</dbReference>
<evidence type="ECO:0000259" key="2">
    <source>
        <dbReference type="Pfam" id="PF05157"/>
    </source>
</evidence>
<organism evidence="3">
    <name type="scientific">marine sediment metagenome</name>
    <dbReference type="NCBI Taxonomy" id="412755"/>
    <lineage>
        <taxon>unclassified sequences</taxon>
        <taxon>metagenomes</taxon>
        <taxon>ecological metagenomes</taxon>
    </lineage>
</organism>
<gene>
    <name evidence="3" type="ORF">S01H4_48737</name>
</gene>
<feature type="non-terminal residue" evidence="3">
    <location>
        <position position="1"/>
    </location>
</feature>
<dbReference type="AlphaFoldDB" id="X1CBV7"/>
<reference evidence="3" key="1">
    <citation type="journal article" date="2014" name="Front. Microbiol.">
        <title>High frequency of phylogenetically diverse reductive dehalogenase-homologous genes in deep subseafloor sedimentary metagenomes.</title>
        <authorList>
            <person name="Kawai M."/>
            <person name="Futagami T."/>
            <person name="Toyoda A."/>
            <person name="Takaki Y."/>
            <person name="Nishi S."/>
            <person name="Hori S."/>
            <person name="Arai W."/>
            <person name="Tsubouchi T."/>
            <person name="Morono Y."/>
            <person name="Uchiyama I."/>
            <person name="Ito T."/>
            <person name="Fujiyama A."/>
            <person name="Inagaki F."/>
            <person name="Takami H."/>
        </authorList>
    </citation>
    <scope>NUCLEOTIDE SEQUENCE</scope>
    <source>
        <strain evidence="3">Expedition CK06-06</strain>
    </source>
</reference>
<name>X1CBV7_9ZZZZ</name>
<feature type="domain" description="Type II secretion system protein GspE N-terminal" evidence="2">
    <location>
        <begin position="109"/>
        <end position="188"/>
    </location>
</feature>
<protein>
    <recommendedName>
        <fullName evidence="2">Type II secretion system protein GspE N-terminal domain-containing protein</fullName>
    </recommendedName>
</protein>
<feature type="region of interest" description="Disordered" evidence="1">
    <location>
        <begin position="1"/>
        <end position="23"/>
    </location>
</feature>
<proteinExistence type="predicted"/>
<evidence type="ECO:0000256" key="1">
    <source>
        <dbReference type="SAM" id="MobiDB-lite"/>
    </source>
</evidence>
<comment type="caution">
    <text evidence="3">The sequence shown here is derived from an EMBL/GenBank/DDBJ whole genome shotgun (WGS) entry which is preliminary data.</text>
</comment>
<dbReference type="SUPFAM" id="SSF160246">
    <property type="entry name" value="EspE N-terminal domain-like"/>
    <property type="match status" value="1"/>
</dbReference>
<sequence>PEERDKTQSAHLSNGTNKKRVGKKGLAANGGSVFEVPFSLIQHDISSSRIGELLIEAGLINSEELEEALSAQKGQGGKTVENLIKLGYIKPTKYLDFLAKLPGIASIILSNYTVQKDVSELLPTDFALKHEVFPIDKMGKRLTLAMACPLDAETIKLVEAFTGLKVSPLLCETTEIRKAIKQYAPKSETALFDNAWPQV</sequence>
<accession>X1CBV7</accession>